<evidence type="ECO:0000313" key="3">
    <source>
        <dbReference type="Proteomes" id="UP000663879"/>
    </source>
</evidence>
<comment type="caution">
    <text evidence="2">The sequence shown here is derived from an EMBL/GenBank/DDBJ whole genome shotgun (WGS) entry which is preliminary data.</text>
</comment>
<evidence type="ECO:0000256" key="1">
    <source>
        <dbReference type="SAM" id="MobiDB-lite"/>
    </source>
</evidence>
<proteinExistence type="predicted"/>
<dbReference type="EMBL" id="CAJNOC010000964">
    <property type="protein sequence ID" value="CAF0822185.1"/>
    <property type="molecule type" value="Genomic_DNA"/>
</dbReference>
<feature type="region of interest" description="Disordered" evidence="1">
    <location>
        <begin position="31"/>
        <end position="54"/>
    </location>
</feature>
<dbReference type="OrthoDB" id="10628218at2759"/>
<sequence>MYLRNQKFKKSNDKKALKPLNTTVYSKIKNKKRTNKKTEIVELDNSTPKPLSKSKNDEIEKYFLKKVGESSKNNLIPTIPQKSVNNENKKKSEFDLLNKYLDGTRITAFTNFLKESELPKINLHVIHQIECKQNNSIEKNLENLSSSTNDTLILESSKYSLDYLVQKFTEPFEKFSRFKTEKLSNIRKELRDIYESNCLDSFSKKDNCKKTLIDSEVQTSFFMSNDTSNQVNQIPIEQDLQIKKPSILGSSNFFHDSNKIQQISTLDLLYSAPNFSLETPLNSIDSICQKPLESKLNSFKKIKLEDLYYD</sequence>
<protein>
    <submittedName>
        <fullName evidence="2">Uncharacterized protein</fullName>
    </submittedName>
</protein>
<dbReference type="AlphaFoldDB" id="A0A813U281"/>
<gene>
    <name evidence="2" type="ORF">OXX778_LOCUS7526</name>
</gene>
<reference evidence="2" key="1">
    <citation type="submission" date="2021-02" db="EMBL/GenBank/DDBJ databases">
        <authorList>
            <person name="Nowell W R."/>
        </authorList>
    </citation>
    <scope>NUCLEOTIDE SEQUENCE</scope>
    <source>
        <strain evidence="2">Ploen Becks lab</strain>
    </source>
</reference>
<evidence type="ECO:0000313" key="2">
    <source>
        <dbReference type="EMBL" id="CAF0822185.1"/>
    </source>
</evidence>
<dbReference type="Proteomes" id="UP000663879">
    <property type="component" value="Unassembled WGS sequence"/>
</dbReference>
<name>A0A813U281_9BILA</name>
<organism evidence="2 3">
    <name type="scientific">Brachionus calyciflorus</name>
    <dbReference type="NCBI Taxonomy" id="104777"/>
    <lineage>
        <taxon>Eukaryota</taxon>
        <taxon>Metazoa</taxon>
        <taxon>Spiralia</taxon>
        <taxon>Gnathifera</taxon>
        <taxon>Rotifera</taxon>
        <taxon>Eurotatoria</taxon>
        <taxon>Monogononta</taxon>
        <taxon>Pseudotrocha</taxon>
        <taxon>Ploima</taxon>
        <taxon>Brachionidae</taxon>
        <taxon>Brachionus</taxon>
    </lineage>
</organism>
<accession>A0A813U281</accession>
<keyword evidence="3" id="KW-1185">Reference proteome</keyword>